<protein>
    <submittedName>
        <fullName evidence="1">Uncharacterized protein</fullName>
    </submittedName>
</protein>
<dbReference type="Proteomes" id="UP001164718">
    <property type="component" value="Chromosome"/>
</dbReference>
<keyword evidence="2" id="KW-1185">Reference proteome</keyword>
<dbReference type="KEGG" id="faf:OE104_07080"/>
<evidence type="ECO:0000313" key="2">
    <source>
        <dbReference type="Proteomes" id="UP001164718"/>
    </source>
</evidence>
<evidence type="ECO:0000313" key="1">
    <source>
        <dbReference type="EMBL" id="WAA11060.1"/>
    </source>
</evidence>
<name>A0A9E8LXB9_9BACI</name>
<proteinExistence type="predicted"/>
<sequence length="215" mass="25703">MTGNGQPKYRAGELVRIERESTVGKVMRHFRIDQNWYYLLEGRTELFLEDSLSPVQDEKKQLEKKETIFLKYKFQIGDIVRVKEYGEDLFTIIGFRAELWRYKDSAWEDIIYELSRVTDGQWLEASEEELIYITNEKNAKKLLQQKNEKKQLLPSSKRATGRRREITDIDELLDMYNDYQYLFLNFGEAIYKRKMKEILKKLEALAKSPFKKDTS</sequence>
<dbReference type="AlphaFoldDB" id="A0A9E8LXB9"/>
<organism evidence="1 2">
    <name type="scientific">Fervidibacillus albus</name>
    <dbReference type="NCBI Taxonomy" id="2980026"/>
    <lineage>
        <taxon>Bacteria</taxon>
        <taxon>Bacillati</taxon>
        <taxon>Bacillota</taxon>
        <taxon>Bacilli</taxon>
        <taxon>Bacillales</taxon>
        <taxon>Bacillaceae</taxon>
        <taxon>Fervidibacillus</taxon>
    </lineage>
</organism>
<dbReference type="RefSeq" id="WP_275418877.1">
    <property type="nucleotide sequence ID" value="NZ_CP106878.1"/>
</dbReference>
<reference evidence="1" key="1">
    <citation type="submission" date="2022-09" db="EMBL/GenBank/DDBJ databases">
        <title>Complete Genomes of Fervidibacillus albus and Fervidibacillus halotolerans isolated from tidal flat sediments.</title>
        <authorList>
            <person name="Kwon K.K."/>
            <person name="Yang S.-H."/>
            <person name="Park M.J."/>
            <person name="Oh H.-M."/>
        </authorList>
    </citation>
    <scope>NUCLEOTIDE SEQUENCE</scope>
    <source>
        <strain evidence="1">MEBiC13591</strain>
    </source>
</reference>
<accession>A0A9E8LXB9</accession>
<gene>
    <name evidence="1" type="ORF">OE104_07080</name>
</gene>
<dbReference type="EMBL" id="CP106878">
    <property type="protein sequence ID" value="WAA11060.1"/>
    <property type="molecule type" value="Genomic_DNA"/>
</dbReference>